<evidence type="ECO:0000256" key="3">
    <source>
        <dbReference type="PROSITE-ProRule" id="PRU01379"/>
    </source>
</evidence>
<dbReference type="InterPro" id="IPR000834">
    <property type="entry name" value="Peptidase_M14"/>
</dbReference>
<reference evidence="6 7" key="1">
    <citation type="submission" date="2017-07" db="EMBL/GenBank/DDBJ databases">
        <title>Recovery of genomes from metagenomes via a dereplication, aggregation, and scoring strategy.</title>
        <authorList>
            <person name="Sieber C.M."/>
            <person name="Probst A.J."/>
            <person name="Sharrar A."/>
            <person name="Thomas B.C."/>
            <person name="Hess M."/>
            <person name="Tringe S.G."/>
            <person name="Banfield J.F."/>
        </authorList>
    </citation>
    <scope>NUCLEOTIDE SEQUENCE [LARGE SCALE GENOMIC DNA]</scope>
    <source>
        <strain evidence="6">JGI_Cruoil_03_51_56</strain>
    </source>
</reference>
<accession>A0A235BQN8</accession>
<dbReference type="PROSITE" id="PS52035">
    <property type="entry name" value="PEPTIDASE_M14"/>
    <property type="match status" value="1"/>
</dbReference>
<evidence type="ECO:0000259" key="5">
    <source>
        <dbReference type="PROSITE" id="PS52035"/>
    </source>
</evidence>
<feature type="domain" description="Peptidase M14" evidence="5">
    <location>
        <begin position="1"/>
        <end position="81"/>
    </location>
</feature>
<dbReference type="Proteomes" id="UP000215559">
    <property type="component" value="Unassembled WGS sequence"/>
</dbReference>
<feature type="region of interest" description="Disordered" evidence="4">
    <location>
        <begin position="19"/>
        <end position="39"/>
    </location>
</feature>
<dbReference type="PANTHER" id="PTHR11705:SF91">
    <property type="entry name" value="FI01817P-RELATED"/>
    <property type="match status" value="1"/>
</dbReference>
<dbReference type="EMBL" id="NOZP01000183">
    <property type="protein sequence ID" value="OYD14027.1"/>
    <property type="molecule type" value="Genomic_DNA"/>
</dbReference>
<evidence type="ECO:0000256" key="4">
    <source>
        <dbReference type="SAM" id="MobiDB-lite"/>
    </source>
</evidence>
<comment type="caution">
    <text evidence="3">Lacks conserved residue(s) required for the propagation of feature annotation.</text>
</comment>
<organism evidence="6 7">
    <name type="scientific">candidate division WOR-3 bacterium JGI_Cruoil_03_51_56</name>
    <dbReference type="NCBI Taxonomy" id="1973747"/>
    <lineage>
        <taxon>Bacteria</taxon>
        <taxon>Bacteria division WOR-3</taxon>
    </lineage>
</organism>
<dbReference type="GO" id="GO:0008270">
    <property type="term" value="F:zinc ion binding"/>
    <property type="evidence" value="ECO:0007669"/>
    <property type="project" value="InterPro"/>
</dbReference>
<evidence type="ECO:0000256" key="2">
    <source>
        <dbReference type="ARBA" id="ARBA00005988"/>
    </source>
</evidence>
<comment type="similarity">
    <text evidence="2 3">Belongs to the peptidase M14 family.</text>
</comment>
<dbReference type="PANTHER" id="PTHR11705">
    <property type="entry name" value="PROTEASE FAMILY M14 CARBOXYPEPTIDASE A,B"/>
    <property type="match status" value="1"/>
</dbReference>
<proteinExistence type="inferred from homology"/>
<dbReference type="Gene3D" id="3.40.630.10">
    <property type="entry name" value="Zn peptidases"/>
    <property type="match status" value="1"/>
</dbReference>
<comment type="cofactor">
    <cofactor evidence="1">
        <name>Zn(2+)</name>
        <dbReference type="ChEBI" id="CHEBI:29105"/>
    </cofactor>
</comment>
<dbReference type="AlphaFoldDB" id="A0A235BQN8"/>
<evidence type="ECO:0000313" key="6">
    <source>
        <dbReference type="EMBL" id="OYD14027.1"/>
    </source>
</evidence>
<evidence type="ECO:0000256" key="1">
    <source>
        <dbReference type="ARBA" id="ARBA00001947"/>
    </source>
</evidence>
<dbReference type="SUPFAM" id="SSF53187">
    <property type="entry name" value="Zn-dependent exopeptidases"/>
    <property type="match status" value="1"/>
</dbReference>
<gene>
    <name evidence="6" type="ORF">CH330_09475</name>
</gene>
<dbReference type="GO" id="GO:0005615">
    <property type="term" value="C:extracellular space"/>
    <property type="evidence" value="ECO:0007669"/>
    <property type="project" value="TreeGrafter"/>
</dbReference>
<dbReference type="GO" id="GO:0004181">
    <property type="term" value="F:metallocarboxypeptidase activity"/>
    <property type="evidence" value="ECO:0007669"/>
    <property type="project" value="InterPro"/>
</dbReference>
<evidence type="ECO:0000313" key="7">
    <source>
        <dbReference type="Proteomes" id="UP000215559"/>
    </source>
</evidence>
<comment type="caution">
    <text evidence="6">The sequence shown here is derived from an EMBL/GenBank/DDBJ whole genome shotgun (WGS) entry which is preliminary data.</text>
</comment>
<name>A0A235BQN8_UNCW3</name>
<dbReference type="Pfam" id="PF00246">
    <property type="entry name" value="Peptidase_M14"/>
    <property type="match status" value="1"/>
</dbReference>
<sequence length="81" mass="9722">MQSPYVGVDLNRNYGYKWGYNNQGSSNRPGSETYRGPSRFSEPATQIIRDLMNTHKIRTCLDYHTYGRYKWCPRWVHNRFQ</sequence>
<feature type="compositionally biased region" description="Polar residues" evidence="4">
    <location>
        <begin position="20"/>
        <end position="30"/>
    </location>
</feature>
<dbReference type="GO" id="GO:0006508">
    <property type="term" value="P:proteolysis"/>
    <property type="evidence" value="ECO:0007669"/>
    <property type="project" value="InterPro"/>
</dbReference>
<protein>
    <recommendedName>
        <fullName evidence="5">Peptidase M14 domain-containing protein</fullName>
    </recommendedName>
</protein>